<dbReference type="Gene3D" id="3.30.70.60">
    <property type="match status" value="1"/>
</dbReference>
<evidence type="ECO:0000256" key="2">
    <source>
        <dbReference type="SAM" id="Phobius"/>
    </source>
</evidence>
<dbReference type="GO" id="GO:0043683">
    <property type="term" value="P:type IV pilus assembly"/>
    <property type="evidence" value="ECO:0007669"/>
    <property type="project" value="InterPro"/>
</dbReference>
<dbReference type="InterPro" id="IPR014717">
    <property type="entry name" value="Transl_elong_EF1B/ribsomal_bS6"/>
</dbReference>
<evidence type="ECO:0000256" key="1">
    <source>
        <dbReference type="SAM" id="MobiDB-lite"/>
    </source>
</evidence>
<feature type="non-terminal residue" evidence="3">
    <location>
        <position position="1"/>
    </location>
</feature>
<evidence type="ECO:0008006" key="4">
    <source>
        <dbReference type="Google" id="ProtNLM"/>
    </source>
</evidence>
<dbReference type="EMBL" id="UINC01014092">
    <property type="protein sequence ID" value="SVA60361.1"/>
    <property type="molecule type" value="Genomic_DNA"/>
</dbReference>
<keyword evidence="2" id="KW-0472">Membrane</keyword>
<name>A0A381X7A6_9ZZZZ</name>
<organism evidence="3">
    <name type="scientific">marine metagenome</name>
    <dbReference type="NCBI Taxonomy" id="408172"/>
    <lineage>
        <taxon>unclassified sequences</taxon>
        <taxon>metagenomes</taxon>
        <taxon>ecological metagenomes</taxon>
    </lineage>
</organism>
<reference evidence="3" key="1">
    <citation type="submission" date="2018-05" db="EMBL/GenBank/DDBJ databases">
        <authorList>
            <person name="Lanie J.A."/>
            <person name="Ng W.-L."/>
            <person name="Kazmierczak K.M."/>
            <person name="Andrzejewski T.M."/>
            <person name="Davidsen T.M."/>
            <person name="Wayne K.J."/>
            <person name="Tettelin H."/>
            <person name="Glass J.I."/>
            <person name="Rusch D."/>
            <person name="Podicherti R."/>
            <person name="Tsui H.-C.T."/>
            <person name="Winkler M.E."/>
        </authorList>
    </citation>
    <scope>NUCLEOTIDE SEQUENCE</scope>
</reference>
<dbReference type="GO" id="GO:0043107">
    <property type="term" value="P:type IV pilus-dependent motility"/>
    <property type="evidence" value="ECO:0007669"/>
    <property type="project" value="InterPro"/>
</dbReference>
<feature type="region of interest" description="Disordered" evidence="1">
    <location>
        <begin position="253"/>
        <end position="294"/>
    </location>
</feature>
<dbReference type="AlphaFoldDB" id="A0A381X7A6"/>
<feature type="transmembrane region" description="Helical" evidence="2">
    <location>
        <begin position="12"/>
        <end position="29"/>
    </location>
</feature>
<gene>
    <name evidence="3" type="ORF">METZ01_LOCUS113215</name>
</gene>
<dbReference type="PANTHER" id="PTHR39555:SF1">
    <property type="entry name" value="TYPE IV PILUS INNER MEMBRANE COMPONENT PILO"/>
    <property type="match status" value="1"/>
</dbReference>
<evidence type="ECO:0000313" key="3">
    <source>
        <dbReference type="EMBL" id="SVA60361.1"/>
    </source>
</evidence>
<keyword evidence="2" id="KW-0812">Transmembrane</keyword>
<dbReference type="PANTHER" id="PTHR39555">
    <property type="entry name" value="FIMBRIAL ASSEMBLY PROTEIN PILO-LIKE PROTEIN-RELATED"/>
    <property type="match status" value="1"/>
</dbReference>
<accession>A0A381X7A6</accession>
<proteinExistence type="predicted"/>
<protein>
    <recommendedName>
        <fullName evidence="4">Pilus assembly protein PilO</fullName>
    </recommendedName>
</protein>
<dbReference type="Pfam" id="PF04350">
    <property type="entry name" value="PilO"/>
    <property type="match status" value="1"/>
</dbReference>
<dbReference type="InterPro" id="IPR007445">
    <property type="entry name" value="PilO"/>
</dbReference>
<keyword evidence="2" id="KW-1133">Transmembrane helix</keyword>
<sequence>VQFLKNQKHLFIAIVGGLSILTLAWYFLLHQKLSSEYKKSKQIKRSITDEVDNYRQMESQIVNMQDEWDILNTEFETVIESIPDKILFDGVTDHLYSLILNHGLTIKMFSPSDAAIEKKTIQLPISGDEILIEKFPIDIVLKGSFINFGQLLESLLNNRYRFTASNIKVAQKESASIQTIELISYAYFQSGIKKPLAKITTLKNKKIRSPKPAPEKIADVIPKNENMQKDENTIENLPDSLKDLPEMWFEPATEPMIESRPITESEPITESKPITESEPAIVKKGAPAPAAAEN</sequence>